<dbReference type="RefSeq" id="WP_012728972.1">
    <property type="nucleotide sequence ID" value="NC_012691.1"/>
</dbReference>
<dbReference type="HOGENOM" id="CLU_2290418_0_0_6"/>
<evidence type="ECO:0000313" key="4">
    <source>
        <dbReference type="Proteomes" id="UP000009073"/>
    </source>
</evidence>
<dbReference type="Pfam" id="PF17891">
    <property type="entry name" value="FluMu_N"/>
    <property type="match status" value="1"/>
</dbReference>
<gene>
    <name evidence="3" type="ordered locus">Tola_0745</name>
</gene>
<feature type="domain" description="Mu-like prophage FluMu N-terminal" evidence="2">
    <location>
        <begin position="9"/>
        <end position="52"/>
    </location>
</feature>
<evidence type="ECO:0000256" key="1">
    <source>
        <dbReference type="SAM" id="MobiDB-lite"/>
    </source>
</evidence>
<protein>
    <recommendedName>
        <fullName evidence="2">Mu-like prophage FluMu N-terminal domain-containing protein</fullName>
    </recommendedName>
</protein>
<evidence type="ECO:0000313" key="3">
    <source>
        <dbReference type="EMBL" id="ACQ92373.1"/>
    </source>
</evidence>
<accession>C4LBD8</accession>
<organism evidence="3 4">
    <name type="scientific">Tolumonas auensis (strain DSM 9187 / NBRC 110442 / TA 4)</name>
    <dbReference type="NCBI Taxonomy" id="595494"/>
    <lineage>
        <taxon>Bacteria</taxon>
        <taxon>Pseudomonadati</taxon>
        <taxon>Pseudomonadota</taxon>
        <taxon>Gammaproteobacteria</taxon>
        <taxon>Aeromonadales</taxon>
        <taxon>Aeromonadaceae</taxon>
        <taxon>Tolumonas</taxon>
    </lineage>
</organism>
<dbReference type="EMBL" id="CP001616">
    <property type="protein sequence ID" value="ACQ92373.1"/>
    <property type="molecule type" value="Genomic_DNA"/>
</dbReference>
<dbReference type="STRING" id="595494.Tola_0745"/>
<reference evidence="3 4" key="2">
    <citation type="journal article" date="2011" name="Stand. Genomic Sci.">
        <title>Complete genome sequence of Tolumonas auensis type strain (TA 4).</title>
        <authorList>
            <person name="Chertkov O."/>
            <person name="Copeland A."/>
            <person name="Lucas S."/>
            <person name="Lapidus A."/>
            <person name="Berry K.W."/>
            <person name="Detter J.C."/>
            <person name="Del Rio T.G."/>
            <person name="Hammon N."/>
            <person name="Dalin E."/>
            <person name="Tice H."/>
            <person name="Pitluck S."/>
            <person name="Richardson P."/>
            <person name="Bruce D."/>
            <person name="Goodwin L."/>
            <person name="Han C."/>
            <person name="Tapia R."/>
            <person name="Saunders E."/>
            <person name="Schmutz J."/>
            <person name="Brettin T."/>
            <person name="Larimer F."/>
            <person name="Land M."/>
            <person name="Hauser L."/>
            <person name="Spring S."/>
            <person name="Rohde M."/>
            <person name="Kyrpides N.C."/>
            <person name="Ivanova N."/>
            <person name="Goker M."/>
            <person name="Beller H.R."/>
            <person name="Klenk H.P."/>
            <person name="Woyke T."/>
        </authorList>
    </citation>
    <scope>NUCLEOTIDE SEQUENCE [LARGE SCALE GENOMIC DNA]</scope>
    <source>
        <strain evidence="4">DSM 9187 / TA4</strain>
    </source>
</reference>
<dbReference type="KEGG" id="tau:Tola_0745"/>
<dbReference type="AlphaFoldDB" id="C4LBD8"/>
<proteinExistence type="predicted"/>
<dbReference type="Proteomes" id="UP000009073">
    <property type="component" value="Chromosome"/>
</dbReference>
<dbReference type="Gene3D" id="3.40.5.80">
    <property type="match status" value="1"/>
</dbReference>
<feature type="region of interest" description="Disordered" evidence="1">
    <location>
        <begin position="78"/>
        <end position="101"/>
    </location>
</feature>
<dbReference type="SUPFAM" id="SSF160059">
    <property type="entry name" value="PriA/YqbF domain"/>
    <property type="match status" value="1"/>
</dbReference>
<sequence>MSLFSVRLLNTAHDGYLRAKRCLVKGEQMVEVTAAELAQLEADPRITIISVSDVQPETADTCGDTSGDVVSELVSGSVTDAVQEPEPEPTDVEKPKKGGKR</sequence>
<feature type="compositionally biased region" description="Basic and acidic residues" evidence="1">
    <location>
        <begin position="91"/>
        <end position="101"/>
    </location>
</feature>
<keyword evidence="4" id="KW-1185">Reference proteome</keyword>
<dbReference type="InterPro" id="IPR041227">
    <property type="entry name" value="FluMu_N"/>
</dbReference>
<name>C4LBD8_TOLAT</name>
<reference evidence="4" key="1">
    <citation type="submission" date="2009-05" db="EMBL/GenBank/DDBJ databases">
        <title>Complete sequence of Tolumonas auensis DSM 9187.</title>
        <authorList>
            <consortium name="US DOE Joint Genome Institute"/>
            <person name="Lucas S."/>
            <person name="Copeland A."/>
            <person name="Lapidus A."/>
            <person name="Glavina del Rio T."/>
            <person name="Tice H."/>
            <person name="Bruce D."/>
            <person name="Goodwin L."/>
            <person name="Pitluck S."/>
            <person name="Chertkov O."/>
            <person name="Brettin T."/>
            <person name="Detter J.C."/>
            <person name="Han C."/>
            <person name="Larimer F."/>
            <person name="Land M."/>
            <person name="Hauser L."/>
            <person name="Kyrpides N."/>
            <person name="Mikhailova N."/>
            <person name="Spring S."/>
            <person name="Beller H."/>
        </authorList>
    </citation>
    <scope>NUCLEOTIDE SEQUENCE [LARGE SCALE GENOMIC DNA]</scope>
    <source>
        <strain evidence="4">DSM 9187 / TA4</strain>
    </source>
</reference>
<evidence type="ECO:0000259" key="2">
    <source>
        <dbReference type="Pfam" id="PF17891"/>
    </source>
</evidence>